<organism evidence="1 2">
    <name type="scientific">Tritonibacter scottomollicae</name>
    <name type="common">Epibacterium scottomollicae</name>
    <dbReference type="NCBI Taxonomy" id="483013"/>
    <lineage>
        <taxon>Bacteria</taxon>
        <taxon>Pseudomonadati</taxon>
        <taxon>Pseudomonadota</taxon>
        <taxon>Alphaproteobacteria</taxon>
        <taxon>Rhodobacterales</taxon>
        <taxon>Paracoccaceae</taxon>
        <taxon>Tritonibacter</taxon>
    </lineage>
</organism>
<evidence type="ECO:0000313" key="2">
    <source>
        <dbReference type="Proteomes" id="UP000237718"/>
    </source>
</evidence>
<reference evidence="1 2" key="1">
    <citation type="submission" date="2018-03" db="EMBL/GenBank/DDBJ databases">
        <title>Genomic Encyclopedia of Archaeal and Bacterial Type Strains, Phase II (KMG-II): from individual species to whole genera.</title>
        <authorList>
            <person name="Goeker M."/>
        </authorList>
    </citation>
    <scope>NUCLEOTIDE SEQUENCE [LARGE SCALE GENOMIC DNA]</scope>
    <source>
        <strain evidence="1 2">DSM 25328</strain>
    </source>
</reference>
<name>A0A2T1ACT6_TRISK</name>
<accession>A0A2T1ACT6</accession>
<dbReference type="RefSeq" id="WP_106164658.1">
    <property type="nucleotide sequence ID" value="NZ_PVUF01000011.1"/>
</dbReference>
<evidence type="ECO:0000313" key="1">
    <source>
        <dbReference type="EMBL" id="PRZ46168.1"/>
    </source>
</evidence>
<dbReference type="Proteomes" id="UP000237718">
    <property type="component" value="Unassembled WGS sequence"/>
</dbReference>
<dbReference type="OrthoDB" id="7847836at2"/>
<sequence>MTSKILVLTTREDGSGRFSLTHKADGTTGISRMSCDLSAADMRQLVLFCEGCDLRRTYGDPIAVELQLDGLLLTETPAKGEIHVLRQIGYSEKAALVEREIFCAEMAGVVETALNHAEQSKHGPLLKSMLAETQLPASLVQGLTDDESAQVLHRLQEMALLILSDLSLEKGGRFAKLLRGKKSRPEAEAYARDLVHSLAESLVVPKTSELGSQMGAS</sequence>
<protein>
    <submittedName>
        <fullName evidence="1">Uncharacterized protein</fullName>
    </submittedName>
</protein>
<dbReference type="AlphaFoldDB" id="A0A2T1ACT6"/>
<gene>
    <name evidence="1" type="ORF">CLV89_11159</name>
</gene>
<comment type="caution">
    <text evidence="1">The sequence shown here is derived from an EMBL/GenBank/DDBJ whole genome shotgun (WGS) entry which is preliminary data.</text>
</comment>
<proteinExistence type="predicted"/>
<dbReference type="EMBL" id="PVUF01000011">
    <property type="protein sequence ID" value="PRZ46168.1"/>
    <property type="molecule type" value="Genomic_DNA"/>
</dbReference>